<name>A0A7G9T777_9LACO</name>
<keyword evidence="2" id="KW-1185">Reference proteome</keyword>
<dbReference type="PANTHER" id="PTHR10000">
    <property type="entry name" value="PHOSPHOSERINE PHOSPHATASE"/>
    <property type="match status" value="1"/>
</dbReference>
<protein>
    <submittedName>
        <fullName evidence="1">HAD family hydrolase</fullName>
    </submittedName>
</protein>
<dbReference type="Gene3D" id="3.30.1240.10">
    <property type="match status" value="1"/>
</dbReference>
<dbReference type="EMBL" id="CP060724">
    <property type="protein sequence ID" value="QNN75952.1"/>
    <property type="molecule type" value="Genomic_DNA"/>
</dbReference>
<evidence type="ECO:0000313" key="1">
    <source>
        <dbReference type="EMBL" id="QNN75952.1"/>
    </source>
</evidence>
<dbReference type="GO" id="GO:0000287">
    <property type="term" value="F:magnesium ion binding"/>
    <property type="evidence" value="ECO:0007669"/>
    <property type="project" value="TreeGrafter"/>
</dbReference>
<dbReference type="GO" id="GO:0016791">
    <property type="term" value="F:phosphatase activity"/>
    <property type="evidence" value="ECO:0007669"/>
    <property type="project" value="TreeGrafter"/>
</dbReference>
<dbReference type="InterPro" id="IPR006379">
    <property type="entry name" value="HAD-SF_hydro_IIB"/>
</dbReference>
<proteinExistence type="predicted"/>
<dbReference type="Proteomes" id="UP000515800">
    <property type="component" value="Chromosome"/>
</dbReference>
<sequence length="277" mass="30323">MTYPKLFATDLDGTFLNDYKKFNRRRFTEILAQLETQQAHFVVATGRDIDMIQKDFADYLGKIDIVANNGALVVAADGTVLHTQTLASTAVIDAVDAIESMPFKLTRGAVFVSAHHKYMLKRHKDFSITNLVFRRLVGVTTYIDDLSEIEEPILKITFGFEADDTMLFIQQAQAKLGEHAHVTTSGYGSVDIVGPGINKAAGIQYVANHYGLALADDLVAFGDGLNDLEMLKAAKYPFAMPNGDEGLTEMFPLAVADNNHAGVLETIATDPFIDGDI</sequence>
<keyword evidence="1" id="KW-0378">Hydrolase</keyword>
<organism evidence="1 2">
    <name type="scientific">Weissella diestrammenae</name>
    <dbReference type="NCBI Taxonomy" id="1162633"/>
    <lineage>
        <taxon>Bacteria</taxon>
        <taxon>Bacillati</taxon>
        <taxon>Bacillota</taxon>
        <taxon>Bacilli</taxon>
        <taxon>Lactobacillales</taxon>
        <taxon>Lactobacillaceae</taxon>
        <taxon>Weissella</taxon>
    </lineage>
</organism>
<dbReference type="AlphaFoldDB" id="A0A7G9T777"/>
<dbReference type="CDD" id="cd07518">
    <property type="entry name" value="HAD_YbiV-Like"/>
    <property type="match status" value="1"/>
</dbReference>
<dbReference type="SUPFAM" id="SSF56784">
    <property type="entry name" value="HAD-like"/>
    <property type="match status" value="1"/>
</dbReference>
<dbReference type="Pfam" id="PF08282">
    <property type="entry name" value="Hydrolase_3"/>
    <property type="match status" value="1"/>
</dbReference>
<dbReference type="PROSITE" id="PS01229">
    <property type="entry name" value="COF_2"/>
    <property type="match status" value="1"/>
</dbReference>
<dbReference type="NCBIfam" id="TIGR01484">
    <property type="entry name" value="HAD-SF-IIB"/>
    <property type="match status" value="1"/>
</dbReference>
<dbReference type="GO" id="GO:0005829">
    <property type="term" value="C:cytosol"/>
    <property type="evidence" value="ECO:0007669"/>
    <property type="project" value="TreeGrafter"/>
</dbReference>
<reference evidence="1 2" key="1">
    <citation type="submission" date="2020-08" db="EMBL/GenBank/DDBJ databases">
        <title>Genome sequence of Weissella diestrammenae KACC 16890T.</title>
        <authorList>
            <person name="Hyun D.-W."/>
            <person name="Bae J.-W."/>
        </authorList>
    </citation>
    <scope>NUCLEOTIDE SEQUENCE [LARGE SCALE GENOMIC DNA]</scope>
    <source>
        <strain evidence="1 2">KACC 16890</strain>
    </source>
</reference>
<dbReference type="Gene3D" id="3.40.50.1000">
    <property type="entry name" value="HAD superfamily/HAD-like"/>
    <property type="match status" value="1"/>
</dbReference>
<dbReference type="InterPro" id="IPR023214">
    <property type="entry name" value="HAD_sf"/>
</dbReference>
<dbReference type="InterPro" id="IPR036412">
    <property type="entry name" value="HAD-like_sf"/>
</dbReference>
<dbReference type="PANTHER" id="PTHR10000:SF53">
    <property type="entry name" value="5-AMINO-6-(5-PHOSPHO-D-RIBITYLAMINO)URACIL PHOSPHATASE YBJI-RELATED"/>
    <property type="match status" value="1"/>
</dbReference>
<dbReference type="NCBIfam" id="TIGR00099">
    <property type="entry name" value="Cof-subfamily"/>
    <property type="match status" value="1"/>
</dbReference>
<dbReference type="InterPro" id="IPR000150">
    <property type="entry name" value="Cof"/>
</dbReference>
<gene>
    <name evidence="1" type="ORF">H9L19_03605</name>
</gene>
<dbReference type="RefSeq" id="WP_187529780.1">
    <property type="nucleotide sequence ID" value="NZ_CP060724.1"/>
</dbReference>
<accession>A0A7G9T777</accession>
<evidence type="ECO:0000313" key="2">
    <source>
        <dbReference type="Proteomes" id="UP000515800"/>
    </source>
</evidence>
<dbReference type="KEGG" id="wdi:H9L19_03605"/>